<dbReference type="InterPro" id="IPR003439">
    <property type="entry name" value="ABC_transporter-like_ATP-bd"/>
</dbReference>
<dbReference type="CDD" id="cd03214">
    <property type="entry name" value="ABC_Iron-Siderophores_B12_Hemin"/>
    <property type="match status" value="1"/>
</dbReference>
<evidence type="ECO:0000259" key="4">
    <source>
        <dbReference type="PROSITE" id="PS50893"/>
    </source>
</evidence>
<evidence type="ECO:0000313" key="6">
    <source>
        <dbReference type="Proteomes" id="UP000319499"/>
    </source>
</evidence>
<reference evidence="5 6" key="1">
    <citation type="submission" date="2019-02" db="EMBL/GenBank/DDBJ databases">
        <title>Apibacter muscae sp. nov.: a novel member of the house fly microbiota.</title>
        <authorList>
            <person name="Park R."/>
        </authorList>
    </citation>
    <scope>NUCLEOTIDE SEQUENCE [LARGE SCALE GENOMIC DNA]</scope>
    <source>
        <strain evidence="5 6">AL1</strain>
    </source>
</reference>
<gene>
    <name evidence="5" type="ORF">ETU09_10395</name>
</gene>
<keyword evidence="6" id="KW-1185">Reference proteome</keyword>
<accession>A0A563D8G9</accession>
<sequence>MKELKLLNKLQINNLSIGYKSPLLSNINMEAKSGEVILLIGKNGTGKTTFLKTLLKELAPLKGKIEINGKDLKFLSVTEISMLISVVLSKINVSPFLKVYDLVALGRFPYKKWYQNLSLQEKKTIEEILNLLNLTQYQHYFIHQLSDGNLQKAMIARALIQDTPFLIMDEPTSHLDIANKLEVMKIIHSLAKEKGKIVLFTSHDLSLGLSIADQVALIRKDKFKIGFTEDLAKNENILDHFAGKDITFNYISNEYEFISVKNKREISLVGDSQSLYWLKKALIRKGFYIVPQGELLIREENSKFIVQKHEQDYSFSNVEEVIRFLS</sequence>
<dbReference type="PANTHER" id="PTHR42734">
    <property type="entry name" value="METAL TRANSPORT SYSTEM ATP-BINDING PROTEIN TM_0124-RELATED"/>
    <property type="match status" value="1"/>
</dbReference>
<protein>
    <submittedName>
        <fullName evidence="5">ABC transporter ATP-binding protein</fullName>
    </submittedName>
</protein>
<dbReference type="InterPro" id="IPR050153">
    <property type="entry name" value="Metal_Ion_Import_ABC"/>
</dbReference>
<dbReference type="OrthoDB" id="9787851at2"/>
<dbReference type="InterPro" id="IPR003593">
    <property type="entry name" value="AAA+_ATPase"/>
</dbReference>
<feature type="domain" description="ABC transporter" evidence="4">
    <location>
        <begin position="4"/>
        <end position="245"/>
    </location>
</feature>
<organism evidence="5 6">
    <name type="scientific">Apibacter muscae</name>
    <dbReference type="NCBI Taxonomy" id="2509004"/>
    <lineage>
        <taxon>Bacteria</taxon>
        <taxon>Pseudomonadati</taxon>
        <taxon>Bacteroidota</taxon>
        <taxon>Flavobacteriia</taxon>
        <taxon>Flavobacteriales</taxon>
        <taxon>Weeksellaceae</taxon>
        <taxon>Apibacter</taxon>
    </lineage>
</organism>
<dbReference type="Proteomes" id="UP000319499">
    <property type="component" value="Unassembled WGS sequence"/>
</dbReference>
<keyword evidence="3 5" id="KW-0067">ATP-binding</keyword>
<evidence type="ECO:0000256" key="3">
    <source>
        <dbReference type="ARBA" id="ARBA00022840"/>
    </source>
</evidence>
<dbReference type="PROSITE" id="PS50893">
    <property type="entry name" value="ABC_TRANSPORTER_2"/>
    <property type="match status" value="1"/>
</dbReference>
<dbReference type="GO" id="GO:0005524">
    <property type="term" value="F:ATP binding"/>
    <property type="evidence" value="ECO:0007669"/>
    <property type="project" value="UniProtKB-KW"/>
</dbReference>
<dbReference type="Pfam" id="PF00005">
    <property type="entry name" value="ABC_tran"/>
    <property type="match status" value="1"/>
</dbReference>
<dbReference type="RefSeq" id="WP_146293502.1">
    <property type="nucleotide sequence ID" value="NZ_SELH01000026.1"/>
</dbReference>
<evidence type="ECO:0000256" key="2">
    <source>
        <dbReference type="ARBA" id="ARBA00022741"/>
    </source>
</evidence>
<dbReference type="SUPFAM" id="SSF52540">
    <property type="entry name" value="P-loop containing nucleoside triphosphate hydrolases"/>
    <property type="match status" value="1"/>
</dbReference>
<dbReference type="PANTHER" id="PTHR42734:SF21">
    <property type="entry name" value="IRON ABC TRANSPORTER, ATP-BINDING PROTEIN"/>
    <property type="match status" value="1"/>
</dbReference>
<dbReference type="Gene3D" id="3.40.50.300">
    <property type="entry name" value="P-loop containing nucleotide triphosphate hydrolases"/>
    <property type="match status" value="1"/>
</dbReference>
<keyword evidence="1" id="KW-0813">Transport</keyword>
<dbReference type="SMART" id="SM00382">
    <property type="entry name" value="AAA"/>
    <property type="match status" value="1"/>
</dbReference>
<dbReference type="AlphaFoldDB" id="A0A563D8G9"/>
<comment type="caution">
    <text evidence="5">The sequence shown here is derived from an EMBL/GenBank/DDBJ whole genome shotgun (WGS) entry which is preliminary data.</text>
</comment>
<keyword evidence="2" id="KW-0547">Nucleotide-binding</keyword>
<name>A0A563D8G9_9FLAO</name>
<dbReference type="InterPro" id="IPR027417">
    <property type="entry name" value="P-loop_NTPase"/>
</dbReference>
<evidence type="ECO:0000313" key="5">
    <source>
        <dbReference type="EMBL" id="TWP26104.1"/>
    </source>
</evidence>
<evidence type="ECO:0000256" key="1">
    <source>
        <dbReference type="ARBA" id="ARBA00022448"/>
    </source>
</evidence>
<dbReference type="GO" id="GO:0016887">
    <property type="term" value="F:ATP hydrolysis activity"/>
    <property type="evidence" value="ECO:0007669"/>
    <property type="project" value="InterPro"/>
</dbReference>
<proteinExistence type="predicted"/>
<dbReference type="EMBL" id="SELH01000026">
    <property type="protein sequence ID" value="TWP26104.1"/>
    <property type="molecule type" value="Genomic_DNA"/>
</dbReference>